<dbReference type="GO" id="GO:0016747">
    <property type="term" value="F:acyltransferase activity, transferring groups other than amino-acyl groups"/>
    <property type="evidence" value="ECO:0007669"/>
    <property type="project" value="InterPro"/>
</dbReference>
<dbReference type="InterPro" id="IPR050832">
    <property type="entry name" value="Bact_Acetyltransf"/>
</dbReference>
<evidence type="ECO:0000313" key="4">
    <source>
        <dbReference type="EMBL" id="MRS62176.1"/>
    </source>
</evidence>
<keyword evidence="1 4" id="KW-0808">Transferase</keyword>
<dbReference type="Pfam" id="PF00583">
    <property type="entry name" value="Acetyltransf_1"/>
    <property type="match status" value="1"/>
</dbReference>
<feature type="domain" description="N-acetyltransferase" evidence="3">
    <location>
        <begin position="1"/>
        <end position="136"/>
    </location>
</feature>
<dbReference type="OrthoDB" id="1178186at2"/>
<gene>
    <name evidence="4" type="ORF">GJJ30_12825</name>
</gene>
<dbReference type="EMBL" id="WJXZ01000006">
    <property type="protein sequence ID" value="MRS62176.1"/>
    <property type="molecule type" value="Genomic_DNA"/>
</dbReference>
<evidence type="ECO:0000256" key="1">
    <source>
        <dbReference type="ARBA" id="ARBA00022679"/>
    </source>
</evidence>
<sequence length="136" mass="15847">MQIRQIKPEETYALRHEVLWPEKPLEYVMLDEDADGQHFGAFRDTDLVAVISLFMEMEVARFRKFATRPDCQRQGVGTQLLHRVIDEARQAGAQLLWCDARLSAADFYRRFGMEPEGAVFFKGEILYSKYVLKLTN</sequence>
<dbReference type="Gene3D" id="3.40.630.30">
    <property type="match status" value="1"/>
</dbReference>
<dbReference type="PANTHER" id="PTHR43877">
    <property type="entry name" value="AMINOALKYLPHOSPHONATE N-ACETYLTRANSFERASE-RELATED-RELATED"/>
    <property type="match status" value="1"/>
</dbReference>
<evidence type="ECO:0000256" key="2">
    <source>
        <dbReference type="ARBA" id="ARBA00023315"/>
    </source>
</evidence>
<reference evidence="4 5" key="1">
    <citation type="journal article" date="2018" name="Antonie Van Leeuwenhoek">
        <title>Larkinella terrae sp. nov., isolated from soil on Jeju Island, South Korea.</title>
        <authorList>
            <person name="Ten L.N."/>
            <person name="Jeon J."/>
            <person name="Park S.J."/>
            <person name="Park S."/>
            <person name="Lee S.Y."/>
            <person name="Kim M.K."/>
            <person name="Jung H.Y."/>
        </authorList>
    </citation>
    <scope>NUCLEOTIDE SEQUENCE [LARGE SCALE GENOMIC DNA]</scope>
    <source>
        <strain evidence="4 5">KCTC 52001</strain>
    </source>
</reference>
<dbReference type="CDD" id="cd04301">
    <property type="entry name" value="NAT_SF"/>
    <property type="match status" value="1"/>
</dbReference>
<keyword evidence="2" id="KW-0012">Acyltransferase</keyword>
<protein>
    <submittedName>
        <fullName evidence="4">GNAT family N-acetyltransferase</fullName>
    </submittedName>
</protein>
<evidence type="ECO:0000313" key="5">
    <source>
        <dbReference type="Proteomes" id="UP000441754"/>
    </source>
</evidence>
<dbReference type="InterPro" id="IPR000182">
    <property type="entry name" value="GNAT_dom"/>
</dbReference>
<evidence type="ECO:0000259" key="3">
    <source>
        <dbReference type="PROSITE" id="PS51186"/>
    </source>
</evidence>
<dbReference type="AlphaFoldDB" id="A0A7K0EKZ7"/>
<organism evidence="4 5">
    <name type="scientific">Larkinella terrae</name>
    <dbReference type="NCBI Taxonomy" id="2025311"/>
    <lineage>
        <taxon>Bacteria</taxon>
        <taxon>Pseudomonadati</taxon>
        <taxon>Bacteroidota</taxon>
        <taxon>Cytophagia</taxon>
        <taxon>Cytophagales</taxon>
        <taxon>Spirosomataceae</taxon>
        <taxon>Larkinella</taxon>
    </lineage>
</organism>
<dbReference type="PANTHER" id="PTHR43877:SF2">
    <property type="entry name" value="AMINOALKYLPHOSPHONATE N-ACETYLTRANSFERASE-RELATED"/>
    <property type="match status" value="1"/>
</dbReference>
<dbReference type="SUPFAM" id="SSF55729">
    <property type="entry name" value="Acyl-CoA N-acyltransferases (Nat)"/>
    <property type="match status" value="1"/>
</dbReference>
<comment type="caution">
    <text evidence="4">The sequence shown here is derived from an EMBL/GenBank/DDBJ whole genome shotgun (WGS) entry which is preliminary data.</text>
</comment>
<dbReference type="Proteomes" id="UP000441754">
    <property type="component" value="Unassembled WGS sequence"/>
</dbReference>
<dbReference type="InterPro" id="IPR016181">
    <property type="entry name" value="Acyl_CoA_acyltransferase"/>
</dbReference>
<accession>A0A7K0EKZ7</accession>
<dbReference type="RefSeq" id="WP_154175548.1">
    <property type="nucleotide sequence ID" value="NZ_WJXZ01000006.1"/>
</dbReference>
<proteinExistence type="predicted"/>
<keyword evidence="5" id="KW-1185">Reference proteome</keyword>
<dbReference type="PROSITE" id="PS51186">
    <property type="entry name" value="GNAT"/>
    <property type="match status" value="1"/>
</dbReference>
<name>A0A7K0EKZ7_9BACT</name>